<dbReference type="RefSeq" id="WP_116616014.1">
    <property type="nucleotide sequence ID" value="NZ_CALDWB010000008.1"/>
</dbReference>
<dbReference type="Proteomes" id="UP000245870">
    <property type="component" value="Unassembled WGS sequence"/>
</dbReference>
<dbReference type="InterPro" id="IPR036735">
    <property type="entry name" value="NGN_dom_sf"/>
</dbReference>
<dbReference type="InterPro" id="IPR006645">
    <property type="entry name" value="NGN-like_dom"/>
</dbReference>
<gene>
    <name evidence="4" type="ORF">C7379_104129</name>
</gene>
<reference evidence="4 5" key="1">
    <citation type="submission" date="2018-05" db="EMBL/GenBank/DDBJ databases">
        <title>Genomic Encyclopedia of Type Strains, Phase IV (KMG-IV): sequencing the most valuable type-strain genomes for metagenomic binning, comparative biology and taxonomic classification.</title>
        <authorList>
            <person name="Goeker M."/>
        </authorList>
    </citation>
    <scope>NUCLEOTIDE SEQUENCE [LARGE SCALE GENOMIC DNA]</scope>
    <source>
        <strain evidence="4 5">DSM 100333</strain>
    </source>
</reference>
<feature type="region of interest" description="Disordered" evidence="2">
    <location>
        <begin position="1"/>
        <end position="23"/>
    </location>
</feature>
<evidence type="ECO:0000313" key="5">
    <source>
        <dbReference type="Proteomes" id="UP000245870"/>
    </source>
</evidence>
<evidence type="ECO:0000313" key="4">
    <source>
        <dbReference type="EMBL" id="PVX57512.1"/>
    </source>
</evidence>
<evidence type="ECO:0000256" key="2">
    <source>
        <dbReference type="SAM" id="MobiDB-lite"/>
    </source>
</evidence>
<dbReference type="EMBL" id="QENY01000004">
    <property type="protein sequence ID" value="PVX57512.1"/>
    <property type="molecule type" value="Genomic_DNA"/>
</dbReference>
<dbReference type="GO" id="GO:0006354">
    <property type="term" value="P:DNA-templated transcription elongation"/>
    <property type="evidence" value="ECO:0007669"/>
    <property type="project" value="InterPro"/>
</dbReference>
<accession>A0A2U0UIM6</accession>
<proteinExistence type="predicted"/>
<dbReference type="OrthoDB" id="1079689at2"/>
<protein>
    <submittedName>
        <fullName evidence="4">Transcription termination factor nusG</fullName>
    </submittedName>
</protein>
<dbReference type="CDD" id="cd09895">
    <property type="entry name" value="NGN_SP_UpxY"/>
    <property type="match status" value="1"/>
</dbReference>
<keyword evidence="1" id="KW-0804">Transcription</keyword>
<dbReference type="SUPFAM" id="SSF82679">
    <property type="entry name" value="N-utilization substance G protein NusG, N-terminal domain"/>
    <property type="match status" value="1"/>
</dbReference>
<dbReference type="AlphaFoldDB" id="A0A2U0UIM6"/>
<comment type="caution">
    <text evidence="4">The sequence shown here is derived from an EMBL/GenBank/DDBJ whole genome shotgun (WGS) entry which is preliminary data.</text>
</comment>
<dbReference type="NCBIfam" id="NF033644">
    <property type="entry name" value="antiterm_UpxY"/>
    <property type="match status" value="1"/>
</dbReference>
<dbReference type="Pfam" id="PF02357">
    <property type="entry name" value="NusG"/>
    <property type="match status" value="1"/>
</dbReference>
<feature type="domain" description="NusG-like N-terminal" evidence="3">
    <location>
        <begin position="30"/>
        <end position="127"/>
    </location>
</feature>
<name>A0A2U0UIM6_9BACT</name>
<dbReference type="Gene3D" id="3.30.70.940">
    <property type="entry name" value="NusG, N-terminal domain"/>
    <property type="match status" value="1"/>
</dbReference>
<evidence type="ECO:0000259" key="3">
    <source>
        <dbReference type="Pfam" id="PF02357"/>
    </source>
</evidence>
<sequence length="198" mass="22765">MTQTQPPNTVNDKTITGATEANNDPDNSPWYALRIFCSHQKEIAETLQAHGYEIFIPMELVGVEDSNRHIKQHLRPVVRNLLFIKKKDKEATLRQLIQDIRYPISVIKKEVGSNLFYEIPAHQMSEFQAMCNPDILEKQYLSEEQARLKIGTEVIVAYGPLKGLRGRLVRSNKRYFLLKEVPGLGVMLKVTRWCCKAI</sequence>
<evidence type="ECO:0000256" key="1">
    <source>
        <dbReference type="ARBA" id="ARBA00023163"/>
    </source>
</evidence>
<organism evidence="4 5">
    <name type="scientific">Hallella colorans</name>
    <dbReference type="NCBI Taxonomy" id="1703337"/>
    <lineage>
        <taxon>Bacteria</taxon>
        <taxon>Pseudomonadati</taxon>
        <taxon>Bacteroidota</taxon>
        <taxon>Bacteroidia</taxon>
        <taxon>Bacteroidales</taxon>
        <taxon>Prevotellaceae</taxon>
        <taxon>Hallella</taxon>
    </lineage>
</organism>
<keyword evidence="5" id="KW-1185">Reference proteome</keyword>